<dbReference type="AlphaFoldDB" id="A0A2T8F5S0"/>
<name>A0A2T8F5S0_9ACTN</name>
<dbReference type="RefSeq" id="WP_116573979.1">
    <property type="nucleotide sequence ID" value="NZ_QDGZ01000010.1"/>
</dbReference>
<dbReference type="InterPro" id="IPR021218">
    <property type="entry name" value="DUF2784"/>
</dbReference>
<organism evidence="2 3">
    <name type="scientific">Nocardioides gansuensis</name>
    <dbReference type="NCBI Taxonomy" id="2138300"/>
    <lineage>
        <taxon>Bacteria</taxon>
        <taxon>Bacillati</taxon>
        <taxon>Actinomycetota</taxon>
        <taxon>Actinomycetes</taxon>
        <taxon>Propionibacteriales</taxon>
        <taxon>Nocardioidaceae</taxon>
        <taxon>Nocardioides</taxon>
    </lineage>
</organism>
<dbReference type="Pfam" id="PF10861">
    <property type="entry name" value="DUF2784"/>
    <property type="match status" value="1"/>
</dbReference>
<proteinExistence type="predicted"/>
<evidence type="ECO:0000256" key="1">
    <source>
        <dbReference type="SAM" id="Phobius"/>
    </source>
</evidence>
<dbReference type="Proteomes" id="UP000246018">
    <property type="component" value="Unassembled WGS sequence"/>
</dbReference>
<evidence type="ECO:0000313" key="3">
    <source>
        <dbReference type="Proteomes" id="UP000246018"/>
    </source>
</evidence>
<dbReference type="EMBL" id="QDGZ01000010">
    <property type="protein sequence ID" value="PVG81053.1"/>
    <property type="molecule type" value="Genomic_DNA"/>
</dbReference>
<evidence type="ECO:0000313" key="2">
    <source>
        <dbReference type="EMBL" id="PVG81053.1"/>
    </source>
</evidence>
<gene>
    <name evidence="2" type="ORF">DDE18_19730</name>
</gene>
<feature type="transmembrane region" description="Helical" evidence="1">
    <location>
        <begin position="94"/>
        <end position="115"/>
    </location>
</feature>
<protein>
    <submittedName>
        <fullName evidence="2">DUF2784 domain-containing protein</fullName>
    </submittedName>
</protein>
<keyword evidence="1" id="KW-1133">Transmembrane helix</keyword>
<reference evidence="2 3" key="1">
    <citation type="submission" date="2018-04" db="EMBL/GenBank/DDBJ databases">
        <title>Genome of Nocardioides gansuensis WSJ-1.</title>
        <authorList>
            <person name="Wu S."/>
            <person name="Wang G."/>
        </authorList>
    </citation>
    <scope>NUCLEOTIDE SEQUENCE [LARGE SCALE GENOMIC DNA]</scope>
    <source>
        <strain evidence="2 3">WSJ-1</strain>
    </source>
</reference>
<keyword evidence="1" id="KW-0472">Membrane</keyword>
<accession>A0A2T8F5S0</accession>
<sequence>MWGSLGDLVVALHAAYLVFQALGGLLVLWFGRQVLLLHLAAVTWGIVIVAMHWRCPLTVLEKSLRSRSGEAPYPESFLDHYVFGSYLPDGSQPWVYGLHLVVIVVVYLVLAERWLGAGGVRPARQVAT</sequence>
<feature type="transmembrane region" description="Helical" evidence="1">
    <location>
        <begin position="12"/>
        <end position="30"/>
    </location>
</feature>
<keyword evidence="1" id="KW-0812">Transmembrane</keyword>
<comment type="caution">
    <text evidence="2">The sequence shown here is derived from an EMBL/GenBank/DDBJ whole genome shotgun (WGS) entry which is preliminary data.</text>
</comment>
<dbReference type="OrthoDB" id="370375at2"/>
<feature type="transmembrane region" description="Helical" evidence="1">
    <location>
        <begin position="35"/>
        <end position="53"/>
    </location>
</feature>
<keyword evidence="3" id="KW-1185">Reference proteome</keyword>